<evidence type="ECO:0000256" key="1">
    <source>
        <dbReference type="SAM" id="MobiDB-lite"/>
    </source>
</evidence>
<evidence type="ECO:0000313" key="2">
    <source>
        <dbReference type="EMBL" id="MCV6824228.1"/>
    </source>
</evidence>
<dbReference type="AlphaFoldDB" id="A0AAE3J0E3"/>
<dbReference type="Proteomes" id="UP001208041">
    <property type="component" value="Unassembled WGS sequence"/>
</dbReference>
<comment type="caution">
    <text evidence="2">The sequence shown here is derived from an EMBL/GenBank/DDBJ whole genome shotgun (WGS) entry which is preliminary data.</text>
</comment>
<feature type="region of interest" description="Disordered" evidence="1">
    <location>
        <begin position="30"/>
        <end position="69"/>
    </location>
</feature>
<proteinExistence type="predicted"/>
<name>A0AAE3J0E3_9RHOB</name>
<keyword evidence="3" id="KW-1185">Reference proteome</keyword>
<dbReference type="RefSeq" id="WP_263953043.1">
    <property type="nucleotide sequence ID" value="NZ_JAOYFC010000001.1"/>
</dbReference>
<feature type="compositionally biased region" description="Basic residues" evidence="1">
    <location>
        <begin position="59"/>
        <end position="69"/>
    </location>
</feature>
<protein>
    <submittedName>
        <fullName evidence="2">Uncharacterized protein</fullName>
    </submittedName>
</protein>
<accession>A0AAE3J0E3</accession>
<reference evidence="2" key="1">
    <citation type="submission" date="2022-10" db="EMBL/GenBank/DDBJ databases">
        <authorList>
            <person name="Yue Y."/>
        </authorList>
    </citation>
    <scope>NUCLEOTIDE SEQUENCE</scope>
    <source>
        <strain evidence="2">Z654</strain>
    </source>
</reference>
<feature type="compositionally biased region" description="Basic and acidic residues" evidence="1">
    <location>
        <begin position="43"/>
        <end position="58"/>
    </location>
</feature>
<evidence type="ECO:0000313" key="3">
    <source>
        <dbReference type="Proteomes" id="UP001208041"/>
    </source>
</evidence>
<dbReference type="EMBL" id="JAOYFC010000001">
    <property type="protein sequence ID" value="MCV6824228.1"/>
    <property type="molecule type" value="Genomic_DNA"/>
</dbReference>
<organism evidence="2 3">
    <name type="scientific">Halocynthiibacter halioticoli</name>
    <dbReference type="NCBI Taxonomy" id="2986804"/>
    <lineage>
        <taxon>Bacteria</taxon>
        <taxon>Pseudomonadati</taxon>
        <taxon>Pseudomonadota</taxon>
        <taxon>Alphaproteobacteria</taxon>
        <taxon>Rhodobacterales</taxon>
        <taxon>Paracoccaceae</taxon>
        <taxon>Halocynthiibacter</taxon>
    </lineage>
</organism>
<sequence length="69" mass="7991">MNASQLLNMIIRIIVRRMINGGINKGIDLAARGRQNPDQPLTPEEKAKQNARAKDMRQKSRLFRRMGRF</sequence>
<gene>
    <name evidence="2" type="ORF">OH136_06620</name>
</gene>